<comment type="subcellular location">
    <subcellularLocation>
        <location evidence="1">Endomembrane system</location>
        <topology evidence="1">Multi-pass membrane protein</topology>
    </subcellularLocation>
    <subcellularLocation>
        <location evidence="5">Membrane</location>
        <topology evidence="5">Multi-pass membrane protein</topology>
    </subcellularLocation>
</comment>
<accession>A0A9Q9ISI0</accession>
<evidence type="ECO:0000256" key="6">
    <source>
        <dbReference type="SAM" id="Phobius"/>
    </source>
</evidence>
<dbReference type="GO" id="GO:0012505">
    <property type="term" value="C:endomembrane system"/>
    <property type="evidence" value="ECO:0007669"/>
    <property type="project" value="UniProtKB-SubCell"/>
</dbReference>
<feature type="transmembrane region" description="Helical" evidence="6">
    <location>
        <begin position="30"/>
        <end position="50"/>
    </location>
</feature>
<dbReference type="GO" id="GO:0016020">
    <property type="term" value="C:membrane"/>
    <property type="evidence" value="ECO:0007669"/>
    <property type="project" value="UniProtKB-SubCell"/>
</dbReference>
<dbReference type="PANTHER" id="PTHR42829">
    <property type="entry name" value="NADH-UBIQUINONE OXIDOREDUCTASE CHAIN 5"/>
    <property type="match status" value="1"/>
</dbReference>
<dbReference type="OrthoDB" id="9811798at2"/>
<name>A0A9Q9ISI0_9ACTN</name>
<sequence>MSAALWTLIGLPAAVGAGLACGDRRWGRPAPAVAVFTTVAVLALAIAVAVGRPAVRVAFVAGAPFALAADGLAAAVAVTVAAVALLVLVFSVGDITGGRARFFGLMLIFIAAVLTTVTAASLPALLLGWEVMGATSYALIAFDWRDDVRVRAGTTAFVTTRLGDLGLYLAAGAALASGTSLGLDELAGLPGPWRHVVAAGVLAAAVGKAAQLPLSFWLSKAMLGPSPVSALLHSAAMVAMGGYLLLRLQPLLAATDWAAATAAWIGAATALLLGAVALGQSDLKQLLAASTCAQLGFVFVAAGTGGVAGGTAHLIGHAATKALLFLAAGAWLSALGTRELTALRGAGRRYRLVGATFAVGAIALAGAPPLALWATKDEVFAAAHASSLPLYLVCLAAAVLSAAYAGKAFGLVLRPLPADPEAGYDTAEPGRHRVNAWQQAPLVVLAASAAVLEILSLPPAGDAFRRLLGATGEPSATGPEMVLSGALAVVAAGTAVWLAPRLPAPAWARAWLGLSTAADRLVVRPVLVLARGLAWLDDHVLDRAVEATAPGTVRLARATARADDIGVDGAVTALAAGTRRVGALARRPQTGQVHQYYAQAVVTLTAAVVLLILLVS</sequence>
<proteinExistence type="predicted"/>
<feature type="transmembrane region" description="Helical" evidence="6">
    <location>
        <begin position="286"/>
        <end position="308"/>
    </location>
</feature>
<feature type="transmembrane region" description="Helical" evidence="6">
    <location>
        <begin position="314"/>
        <end position="332"/>
    </location>
</feature>
<dbReference type="InterPro" id="IPR003945">
    <property type="entry name" value="NU5C-like"/>
</dbReference>
<dbReference type="PANTHER" id="PTHR42829:SF2">
    <property type="entry name" value="NADH-UBIQUINONE OXIDOREDUCTASE CHAIN 5"/>
    <property type="match status" value="1"/>
</dbReference>
<dbReference type="Pfam" id="PF00361">
    <property type="entry name" value="Proton_antipo_M"/>
    <property type="match status" value="1"/>
</dbReference>
<keyword evidence="4 6" id="KW-0472">Membrane</keyword>
<feature type="transmembrane region" description="Helical" evidence="6">
    <location>
        <begin position="57"/>
        <end position="90"/>
    </location>
</feature>
<evidence type="ECO:0000313" key="8">
    <source>
        <dbReference type="EMBL" id="UWZ58575.1"/>
    </source>
</evidence>
<evidence type="ECO:0000256" key="4">
    <source>
        <dbReference type="ARBA" id="ARBA00023136"/>
    </source>
</evidence>
<dbReference type="Proteomes" id="UP001058003">
    <property type="component" value="Chromosome"/>
</dbReference>
<evidence type="ECO:0000256" key="3">
    <source>
        <dbReference type="ARBA" id="ARBA00022989"/>
    </source>
</evidence>
<organism evidence="8 9">
    <name type="scientific">Dactylosporangium aurantiacum</name>
    <dbReference type="NCBI Taxonomy" id="35754"/>
    <lineage>
        <taxon>Bacteria</taxon>
        <taxon>Bacillati</taxon>
        <taxon>Actinomycetota</taxon>
        <taxon>Actinomycetes</taxon>
        <taxon>Micromonosporales</taxon>
        <taxon>Micromonosporaceae</taxon>
        <taxon>Dactylosporangium</taxon>
    </lineage>
</organism>
<dbReference type="GO" id="GO:0015990">
    <property type="term" value="P:electron transport coupled proton transport"/>
    <property type="evidence" value="ECO:0007669"/>
    <property type="project" value="TreeGrafter"/>
</dbReference>
<feature type="transmembrane region" description="Helical" evidence="6">
    <location>
        <begin position="230"/>
        <end position="246"/>
    </location>
</feature>
<reference evidence="8" key="1">
    <citation type="submission" date="2021-04" db="EMBL/GenBank/DDBJ databases">
        <title>Dactylosporangium aurantiacum NRRL B-8018 full assembly.</title>
        <authorList>
            <person name="Hartkoorn R.C."/>
            <person name="Beaudoing E."/>
            <person name="Hot D."/>
        </authorList>
    </citation>
    <scope>NUCLEOTIDE SEQUENCE</scope>
    <source>
        <strain evidence="8">NRRL B-8018</strain>
    </source>
</reference>
<feature type="transmembrane region" description="Helical" evidence="6">
    <location>
        <begin position="102"/>
        <end position="127"/>
    </location>
</feature>
<dbReference type="InterPro" id="IPR001750">
    <property type="entry name" value="ND/Mrp_TM"/>
</dbReference>
<evidence type="ECO:0000256" key="5">
    <source>
        <dbReference type="RuleBase" id="RU000320"/>
    </source>
</evidence>
<dbReference type="GO" id="GO:0008137">
    <property type="term" value="F:NADH dehydrogenase (ubiquinone) activity"/>
    <property type="evidence" value="ECO:0007669"/>
    <property type="project" value="InterPro"/>
</dbReference>
<feature type="transmembrane region" description="Helical" evidence="6">
    <location>
        <begin position="596"/>
        <end position="615"/>
    </location>
</feature>
<dbReference type="GO" id="GO:0003954">
    <property type="term" value="F:NADH dehydrogenase activity"/>
    <property type="evidence" value="ECO:0007669"/>
    <property type="project" value="TreeGrafter"/>
</dbReference>
<feature type="transmembrane region" description="Helical" evidence="6">
    <location>
        <begin position="481"/>
        <end position="499"/>
    </location>
</feature>
<feature type="transmembrane region" description="Helical" evidence="6">
    <location>
        <begin position="195"/>
        <end position="218"/>
    </location>
</feature>
<feature type="domain" description="NADH:quinone oxidoreductase/Mrp antiporter transmembrane" evidence="7">
    <location>
        <begin position="120"/>
        <end position="400"/>
    </location>
</feature>
<evidence type="ECO:0000259" key="7">
    <source>
        <dbReference type="Pfam" id="PF00361"/>
    </source>
</evidence>
<feature type="transmembrane region" description="Helical" evidence="6">
    <location>
        <begin position="352"/>
        <end position="374"/>
    </location>
</feature>
<evidence type="ECO:0000256" key="1">
    <source>
        <dbReference type="ARBA" id="ARBA00004127"/>
    </source>
</evidence>
<evidence type="ECO:0000256" key="2">
    <source>
        <dbReference type="ARBA" id="ARBA00022692"/>
    </source>
</evidence>
<feature type="transmembrane region" description="Helical" evidence="6">
    <location>
        <begin position="380"/>
        <end position="405"/>
    </location>
</feature>
<evidence type="ECO:0000313" key="9">
    <source>
        <dbReference type="Proteomes" id="UP001058003"/>
    </source>
</evidence>
<protein>
    <submittedName>
        <fullName evidence="8">NADH-quinone oxidoreductase subunit L</fullName>
    </submittedName>
</protein>
<dbReference type="Gene3D" id="1.20.5.2700">
    <property type="match status" value="1"/>
</dbReference>
<keyword evidence="3 6" id="KW-1133">Transmembrane helix</keyword>
<dbReference type="RefSeq" id="WP_033366957.1">
    <property type="nucleotide sequence ID" value="NZ_CP073767.1"/>
</dbReference>
<feature type="transmembrane region" description="Helical" evidence="6">
    <location>
        <begin position="258"/>
        <end position="279"/>
    </location>
</feature>
<dbReference type="EMBL" id="CP073767">
    <property type="protein sequence ID" value="UWZ58575.1"/>
    <property type="molecule type" value="Genomic_DNA"/>
</dbReference>
<dbReference type="AlphaFoldDB" id="A0A9Q9ISI0"/>
<feature type="transmembrane region" description="Helical" evidence="6">
    <location>
        <begin position="440"/>
        <end position="461"/>
    </location>
</feature>
<keyword evidence="9" id="KW-1185">Reference proteome</keyword>
<keyword evidence="2 5" id="KW-0812">Transmembrane</keyword>
<gene>
    <name evidence="8" type="ORF">Daura_21810</name>
</gene>
<dbReference type="PRINTS" id="PR01434">
    <property type="entry name" value="NADHDHGNASE5"/>
</dbReference>
<dbReference type="KEGG" id="daur:Daura_21810"/>
<dbReference type="GO" id="GO:0042773">
    <property type="term" value="P:ATP synthesis coupled electron transport"/>
    <property type="evidence" value="ECO:0007669"/>
    <property type="project" value="InterPro"/>
</dbReference>